<dbReference type="AlphaFoldDB" id="A0AAE4MF54"/>
<evidence type="ECO:0000313" key="1">
    <source>
        <dbReference type="EMBL" id="MDV0442996.1"/>
    </source>
</evidence>
<reference evidence="1 2" key="1">
    <citation type="submission" date="2023-06" db="EMBL/GenBank/DDBJ databases">
        <title>Genome sequence of Methancorpusculaceae sp. Cs1.</title>
        <authorList>
            <person name="Protasov E."/>
            <person name="Platt K."/>
            <person name="Poehlein A."/>
            <person name="Daniel R."/>
            <person name="Brune A."/>
        </authorList>
    </citation>
    <scope>NUCLEOTIDE SEQUENCE [LARGE SCALE GENOMIC DNA]</scope>
    <source>
        <strain evidence="1 2">Cs1</strain>
    </source>
</reference>
<evidence type="ECO:0000313" key="2">
    <source>
        <dbReference type="Proteomes" id="UP001283212"/>
    </source>
</evidence>
<protein>
    <submittedName>
        <fullName evidence="1">Uncharacterized protein</fullName>
    </submittedName>
</protein>
<accession>A0AAE4MF54</accession>
<sequence length="62" mass="7232">MDKLRGCPMQNGKQCSAGDCQWWNEEWKDCTMNVVVRYLRAQDVRATFNHPVPAEFLEGSRK</sequence>
<name>A0AAE4MF54_9EURY</name>
<dbReference type="RefSeq" id="WP_338095523.1">
    <property type="nucleotide sequence ID" value="NZ_JAWDKB010000001.1"/>
</dbReference>
<dbReference type="EMBL" id="JAWDKB010000001">
    <property type="protein sequence ID" value="MDV0442996.1"/>
    <property type="molecule type" value="Genomic_DNA"/>
</dbReference>
<proteinExistence type="predicted"/>
<dbReference type="Proteomes" id="UP001283212">
    <property type="component" value="Unassembled WGS sequence"/>
</dbReference>
<gene>
    <name evidence="1" type="ORF">McpCs1_03620</name>
</gene>
<keyword evidence="2" id="KW-1185">Reference proteome</keyword>
<comment type="caution">
    <text evidence="1">The sequence shown here is derived from an EMBL/GenBank/DDBJ whole genome shotgun (WGS) entry which is preliminary data.</text>
</comment>
<organism evidence="1 2">
    <name type="scientific">Methanorbis rubei</name>
    <dbReference type="NCBI Taxonomy" id="3028300"/>
    <lineage>
        <taxon>Archaea</taxon>
        <taxon>Methanobacteriati</taxon>
        <taxon>Methanobacteriota</taxon>
        <taxon>Stenosarchaea group</taxon>
        <taxon>Methanomicrobia</taxon>
        <taxon>Methanomicrobiales</taxon>
        <taxon>Methanocorpusculaceae</taxon>
        <taxon>Methanorbis</taxon>
    </lineage>
</organism>